<name>A0A498R2R1_9FIRM</name>
<evidence type="ECO:0000313" key="6">
    <source>
        <dbReference type="Proteomes" id="UP000277811"/>
    </source>
</evidence>
<dbReference type="AlphaFoldDB" id="A0A498R2R1"/>
<sequence length="162" mass="17904">TAAWIEQILGEDNVIEHTDIGLRAKTAPPVGGGARHIVFRDNALKDIKKQAFLFTSGYSDPNAVVQYVPAPLPPQFRDIFIKNCTVDTTGAAAIEVNGTANGPHENLHFENIVFHNAKPIKLNYLKNSSFNNITFDDYTVNPWIITNSSGLIFNNNNPEPRT</sequence>
<comment type="similarity">
    <text evidence="1 4">Belongs to the glycosyl hydrolase 28 family.</text>
</comment>
<dbReference type="SUPFAM" id="SSF51126">
    <property type="entry name" value="Pectin lyase-like"/>
    <property type="match status" value="1"/>
</dbReference>
<evidence type="ECO:0000256" key="4">
    <source>
        <dbReference type="RuleBase" id="RU361169"/>
    </source>
</evidence>
<keyword evidence="2 4" id="KW-0378">Hydrolase</keyword>
<evidence type="ECO:0000313" key="5">
    <source>
        <dbReference type="EMBL" id="VBB05107.1"/>
    </source>
</evidence>
<evidence type="ECO:0000256" key="2">
    <source>
        <dbReference type="ARBA" id="ARBA00022801"/>
    </source>
</evidence>
<protein>
    <submittedName>
        <fullName evidence="5">Pectin lyase fold/virulence factor</fullName>
    </submittedName>
</protein>
<dbReference type="Proteomes" id="UP000277811">
    <property type="component" value="Unassembled WGS sequence"/>
</dbReference>
<dbReference type="InterPro" id="IPR000743">
    <property type="entry name" value="Glyco_hydro_28"/>
</dbReference>
<organism evidence="5 6">
    <name type="scientific">Lucifera butyrica</name>
    <dbReference type="NCBI Taxonomy" id="1351585"/>
    <lineage>
        <taxon>Bacteria</taxon>
        <taxon>Bacillati</taxon>
        <taxon>Bacillota</taxon>
        <taxon>Negativicutes</taxon>
        <taxon>Veillonellales</taxon>
        <taxon>Veillonellaceae</taxon>
        <taxon>Lucifera</taxon>
    </lineage>
</organism>
<dbReference type="GO" id="GO:0016829">
    <property type="term" value="F:lyase activity"/>
    <property type="evidence" value="ECO:0007669"/>
    <property type="project" value="UniProtKB-KW"/>
</dbReference>
<dbReference type="EMBL" id="UPPP01000053">
    <property type="protein sequence ID" value="VBB05107.1"/>
    <property type="molecule type" value="Genomic_DNA"/>
</dbReference>
<proteinExistence type="inferred from homology"/>
<keyword evidence="3 4" id="KW-0326">Glycosidase</keyword>
<feature type="non-terminal residue" evidence="5">
    <location>
        <position position="1"/>
    </location>
</feature>
<reference evidence="5 6" key="1">
    <citation type="submission" date="2018-06" db="EMBL/GenBank/DDBJ databases">
        <authorList>
            <person name="Strepis N."/>
        </authorList>
    </citation>
    <scope>NUCLEOTIDE SEQUENCE [LARGE SCALE GENOMIC DNA]</scope>
    <source>
        <strain evidence="5">LUCI</strain>
    </source>
</reference>
<dbReference type="Gene3D" id="2.160.20.10">
    <property type="entry name" value="Single-stranded right-handed beta-helix, Pectin lyase-like"/>
    <property type="match status" value="1"/>
</dbReference>
<evidence type="ECO:0000256" key="1">
    <source>
        <dbReference type="ARBA" id="ARBA00008834"/>
    </source>
</evidence>
<dbReference type="GO" id="GO:0004650">
    <property type="term" value="F:polygalacturonase activity"/>
    <property type="evidence" value="ECO:0007669"/>
    <property type="project" value="InterPro"/>
</dbReference>
<dbReference type="GO" id="GO:0005975">
    <property type="term" value="P:carbohydrate metabolic process"/>
    <property type="evidence" value="ECO:0007669"/>
    <property type="project" value="InterPro"/>
</dbReference>
<dbReference type="InterPro" id="IPR011050">
    <property type="entry name" value="Pectin_lyase_fold/virulence"/>
</dbReference>
<evidence type="ECO:0000256" key="3">
    <source>
        <dbReference type="ARBA" id="ARBA00023295"/>
    </source>
</evidence>
<keyword evidence="6" id="KW-1185">Reference proteome</keyword>
<accession>A0A498R2R1</accession>
<dbReference type="Pfam" id="PF00295">
    <property type="entry name" value="Glyco_hydro_28"/>
    <property type="match status" value="1"/>
</dbReference>
<gene>
    <name evidence="5" type="ORF">LUCI_0314</name>
</gene>
<keyword evidence="5" id="KW-0456">Lyase</keyword>
<dbReference type="RefSeq" id="WP_207856823.1">
    <property type="nucleotide sequence ID" value="NZ_UPPP01000053.1"/>
</dbReference>
<dbReference type="InterPro" id="IPR012334">
    <property type="entry name" value="Pectin_lyas_fold"/>
</dbReference>